<gene>
    <name evidence="1" type="ORF">QO005_002930</name>
</gene>
<proteinExistence type="predicted"/>
<keyword evidence="2" id="KW-1185">Reference proteome</keyword>
<evidence type="ECO:0000313" key="2">
    <source>
        <dbReference type="Proteomes" id="UP001235269"/>
    </source>
</evidence>
<dbReference type="EMBL" id="JAUSWH010000009">
    <property type="protein sequence ID" value="MDQ0456588.1"/>
    <property type="molecule type" value="Genomic_DNA"/>
</dbReference>
<accession>A0ABU0IEC2</accession>
<sequence>MIVLGLGAAIIAVCTIAAVSILNRIKAEGPFLPTF</sequence>
<name>A0ABU0IEC2_9HYPH</name>
<organism evidence="1 2">
    <name type="scientific">Rhizobium paknamense</name>
    <dbReference type="NCBI Taxonomy" id="1206817"/>
    <lineage>
        <taxon>Bacteria</taxon>
        <taxon>Pseudomonadati</taxon>
        <taxon>Pseudomonadota</taxon>
        <taxon>Alphaproteobacteria</taxon>
        <taxon>Hyphomicrobiales</taxon>
        <taxon>Rhizobiaceae</taxon>
        <taxon>Rhizobium/Agrobacterium group</taxon>
        <taxon>Rhizobium</taxon>
    </lineage>
</organism>
<reference evidence="1 2" key="1">
    <citation type="submission" date="2023-07" db="EMBL/GenBank/DDBJ databases">
        <title>Genomic Encyclopedia of Type Strains, Phase IV (KMG-IV): sequencing the most valuable type-strain genomes for metagenomic binning, comparative biology and taxonomic classification.</title>
        <authorList>
            <person name="Goeker M."/>
        </authorList>
    </citation>
    <scope>NUCLEOTIDE SEQUENCE [LARGE SCALE GENOMIC DNA]</scope>
    <source>
        <strain evidence="1 2">DSM 100301</strain>
    </source>
</reference>
<protein>
    <submittedName>
        <fullName evidence="1">Uncharacterized protein</fullName>
    </submittedName>
</protein>
<dbReference type="Proteomes" id="UP001235269">
    <property type="component" value="Unassembled WGS sequence"/>
</dbReference>
<evidence type="ECO:0000313" key="1">
    <source>
        <dbReference type="EMBL" id="MDQ0456588.1"/>
    </source>
</evidence>
<comment type="caution">
    <text evidence="1">The sequence shown here is derived from an EMBL/GenBank/DDBJ whole genome shotgun (WGS) entry which is preliminary data.</text>
</comment>